<keyword evidence="6" id="KW-1185">Reference proteome</keyword>
<dbReference type="InterPro" id="IPR003313">
    <property type="entry name" value="AraC-bd"/>
</dbReference>
<name>A0AAP2DIJ3_9BACT</name>
<dbReference type="EMBL" id="JAHESF010000007">
    <property type="protein sequence ID" value="MBT1697023.1"/>
    <property type="molecule type" value="Genomic_DNA"/>
</dbReference>
<dbReference type="InterPro" id="IPR020449">
    <property type="entry name" value="Tscrpt_reg_AraC-type_HTH"/>
</dbReference>
<dbReference type="GO" id="GO:0003700">
    <property type="term" value="F:DNA-binding transcription factor activity"/>
    <property type="evidence" value="ECO:0007669"/>
    <property type="project" value="InterPro"/>
</dbReference>
<proteinExistence type="predicted"/>
<dbReference type="InterPro" id="IPR009057">
    <property type="entry name" value="Homeodomain-like_sf"/>
</dbReference>
<dbReference type="SUPFAM" id="SSF51215">
    <property type="entry name" value="Regulatory protein AraC"/>
    <property type="match status" value="1"/>
</dbReference>
<dbReference type="PANTHER" id="PTHR43280">
    <property type="entry name" value="ARAC-FAMILY TRANSCRIPTIONAL REGULATOR"/>
    <property type="match status" value="1"/>
</dbReference>
<dbReference type="Proteomes" id="UP001319200">
    <property type="component" value="Unassembled WGS sequence"/>
</dbReference>
<dbReference type="PANTHER" id="PTHR43280:SF32">
    <property type="entry name" value="TRANSCRIPTIONAL REGULATORY PROTEIN"/>
    <property type="match status" value="1"/>
</dbReference>
<feature type="domain" description="HTH araC/xylS-type" evidence="4">
    <location>
        <begin position="186"/>
        <end position="284"/>
    </location>
</feature>
<dbReference type="PROSITE" id="PS01124">
    <property type="entry name" value="HTH_ARAC_FAMILY_2"/>
    <property type="match status" value="1"/>
</dbReference>
<evidence type="ECO:0000256" key="2">
    <source>
        <dbReference type="ARBA" id="ARBA00023125"/>
    </source>
</evidence>
<dbReference type="Gene3D" id="1.10.10.60">
    <property type="entry name" value="Homeodomain-like"/>
    <property type="match status" value="1"/>
</dbReference>
<evidence type="ECO:0000313" key="5">
    <source>
        <dbReference type="EMBL" id="MBT1697023.1"/>
    </source>
</evidence>
<dbReference type="InterPro" id="IPR037923">
    <property type="entry name" value="HTH-like"/>
</dbReference>
<dbReference type="SUPFAM" id="SSF46689">
    <property type="entry name" value="Homeodomain-like"/>
    <property type="match status" value="1"/>
</dbReference>
<organism evidence="5 6">
    <name type="scientific">Chryseosolibacter histidini</name>
    <dbReference type="NCBI Taxonomy" id="2782349"/>
    <lineage>
        <taxon>Bacteria</taxon>
        <taxon>Pseudomonadati</taxon>
        <taxon>Bacteroidota</taxon>
        <taxon>Cytophagia</taxon>
        <taxon>Cytophagales</taxon>
        <taxon>Chryseotaleaceae</taxon>
        <taxon>Chryseosolibacter</taxon>
    </lineage>
</organism>
<dbReference type="InterPro" id="IPR018060">
    <property type="entry name" value="HTH_AraC"/>
</dbReference>
<protein>
    <submittedName>
        <fullName evidence="5">Helix-turn-helix domain-containing protein</fullName>
    </submittedName>
</protein>
<evidence type="ECO:0000256" key="1">
    <source>
        <dbReference type="ARBA" id="ARBA00023015"/>
    </source>
</evidence>
<dbReference type="PRINTS" id="PR00032">
    <property type="entry name" value="HTHARAC"/>
</dbReference>
<keyword evidence="2" id="KW-0238">DNA-binding</keyword>
<evidence type="ECO:0000313" key="6">
    <source>
        <dbReference type="Proteomes" id="UP001319200"/>
    </source>
</evidence>
<evidence type="ECO:0000259" key="4">
    <source>
        <dbReference type="PROSITE" id="PS01124"/>
    </source>
</evidence>
<dbReference type="AlphaFoldDB" id="A0AAP2DIJ3"/>
<comment type="caution">
    <text evidence="5">The sequence shown here is derived from an EMBL/GenBank/DDBJ whole genome shotgun (WGS) entry which is preliminary data.</text>
</comment>
<dbReference type="GO" id="GO:0043565">
    <property type="term" value="F:sequence-specific DNA binding"/>
    <property type="evidence" value="ECO:0007669"/>
    <property type="project" value="InterPro"/>
</dbReference>
<dbReference type="Pfam" id="PF02311">
    <property type="entry name" value="AraC_binding"/>
    <property type="match status" value="1"/>
</dbReference>
<keyword evidence="1" id="KW-0805">Transcription regulation</keyword>
<reference evidence="5 6" key="1">
    <citation type="submission" date="2021-05" db="EMBL/GenBank/DDBJ databases">
        <title>A Polyphasic approach of four new species of the genus Ohtaekwangia: Ohtaekwangia histidinii sp. nov., Ohtaekwangia cretensis sp. nov., Ohtaekwangia indiensis sp. nov., Ohtaekwangia reichenbachii sp. nov. from diverse environment.</title>
        <authorList>
            <person name="Octaviana S."/>
        </authorList>
    </citation>
    <scope>NUCLEOTIDE SEQUENCE [LARGE SCALE GENOMIC DNA]</scope>
    <source>
        <strain evidence="5 6">PWU4</strain>
    </source>
</reference>
<accession>A0AAP2DIJ3</accession>
<keyword evidence="3" id="KW-0804">Transcription</keyword>
<gene>
    <name evidence="5" type="ORF">KK083_09070</name>
</gene>
<sequence>METIPVRHFPSVQCKSHATTGFVIRDVRDLLAGKDIAGEPHRHNFFFMLALEKGAGDHKIDFQSFPVNDRSVFFLRPGQAHQLTLKAGSTGYLMQFDSGFYYPDDKPSRKLLRQASHQNVYQPDAGDFEKLGAVLSYIFREYATQGDGYQQIIKANLSIFFIELLRQKKNATDAGDVNTYAQERLEELLELLETHIIDHKQVSQYADMLNLSPYQLNAITKTTLGKTCSELINDQVVLEAKRFLLGTTSQVNQIACDLGYDDASYFTRFFKKQTGYSPETFRHNFR</sequence>
<dbReference type="Pfam" id="PF12833">
    <property type="entry name" value="HTH_18"/>
    <property type="match status" value="1"/>
</dbReference>
<evidence type="ECO:0000256" key="3">
    <source>
        <dbReference type="ARBA" id="ARBA00023163"/>
    </source>
</evidence>
<dbReference type="SMART" id="SM00342">
    <property type="entry name" value="HTH_ARAC"/>
    <property type="match status" value="1"/>
</dbReference>
<dbReference type="RefSeq" id="WP_254162688.1">
    <property type="nucleotide sequence ID" value="NZ_JAHESF010000007.1"/>
</dbReference>